<protein>
    <submittedName>
        <fullName evidence="9">Membrane protein</fullName>
    </submittedName>
</protein>
<name>A0A1Z5IFU6_9LACO</name>
<dbReference type="AlphaFoldDB" id="A0A1Z5IFU6"/>
<dbReference type="PANTHER" id="PTHR21716:SF53">
    <property type="entry name" value="PERMEASE PERM-RELATED"/>
    <property type="match status" value="1"/>
</dbReference>
<dbReference type="GO" id="GO:0005886">
    <property type="term" value="C:plasma membrane"/>
    <property type="evidence" value="ECO:0007669"/>
    <property type="project" value="UniProtKB-SubCell"/>
</dbReference>
<gene>
    <name evidence="9" type="primary">perM_2</name>
    <name evidence="9" type="ORF">IWT126_00571</name>
</gene>
<keyword evidence="6 8" id="KW-1133">Transmembrane helix</keyword>
<feature type="transmembrane region" description="Helical" evidence="8">
    <location>
        <begin position="321"/>
        <end position="339"/>
    </location>
</feature>
<reference evidence="9 10" key="1">
    <citation type="submission" date="2015-11" db="EMBL/GenBank/DDBJ databases">
        <title>Draft genome sequences of new species of the genus Lactobacillus isolated from orchardgrass silage.</title>
        <authorList>
            <person name="Tohno M."/>
            <person name="Tanizawa Y."/>
            <person name="Arita M."/>
        </authorList>
    </citation>
    <scope>NUCLEOTIDE SEQUENCE [LARGE SCALE GENOMIC DNA]</scope>
    <source>
        <strain evidence="9 10">IWT126</strain>
    </source>
</reference>
<dbReference type="STRING" id="1302250.GCA_001313225_03272"/>
<feature type="transmembrane region" description="Helical" evidence="8">
    <location>
        <begin position="262"/>
        <end position="282"/>
    </location>
</feature>
<dbReference type="PANTHER" id="PTHR21716">
    <property type="entry name" value="TRANSMEMBRANE PROTEIN"/>
    <property type="match status" value="1"/>
</dbReference>
<evidence type="ECO:0000256" key="2">
    <source>
        <dbReference type="ARBA" id="ARBA00009773"/>
    </source>
</evidence>
<dbReference type="EMBL" id="BCMG01000002">
    <property type="protein sequence ID" value="GAX00556.1"/>
    <property type="molecule type" value="Genomic_DNA"/>
</dbReference>
<evidence type="ECO:0000313" key="9">
    <source>
        <dbReference type="EMBL" id="GAX00556.1"/>
    </source>
</evidence>
<dbReference type="Pfam" id="PF01594">
    <property type="entry name" value="AI-2E_transport"/>
    <property type="match status" value="1"/>
</dbReference>
<evidence type="ECO:0000256" key="7">
    <source>
        <dbReference type="ARBA" id="ARBA00023136"/>
    </source>
</evidence>
<organism evidence="9 10">
    <name type="scientific">Secundilactobacillus silagei JCM 19001</name>
    <dbReference type="NCBI Taxonomy" id="1302250"/>
    <lineage>
        <taxon>Bacteria</taxon>
        <taxon>Bacillati</taxon>
        <taxon>Bacillota</taxon>
        <taxon>Bacilli</taxon>
        <taxon>Lactobacillales</taxon>
        <taxon>Lactobacillaceae</taxon>
        <taxon>Secundilactobacillus</taxon>
    </lineage>
</organism>
<accession>A0A1Z5IFU6</accession>
<evidence type="ECO:0000256" key="6">
    <source>
        <dbReference type="ARBA" id="ARBA00022989"/>
    </source>
</evidence>
<evidence type="ECO:0000256" key="5">
    <source>
        <dbReference type="ARBA" id="ARBA00022692"/>
    </source>
</evidence>
<feature type="transmembrane region" description="Helical" evidence="8">
    <location>
        <begin position="78"/>
        <end position="101"/>
    </location>
</feature>
<dbReference type="GO" id="GO:0055085">
    <property type="term" value="P:transmembrane transport"/>
    <property type="evidence" value="ECO:0007669"/>
    <property type="project" value="TreeGrafter"/>
</dbReference>
<evidence type="ECO:0000256" key="8">
    <source>
        <dbReference type="SAM" id="Phobius"/>
    </source>
</evidence>
<feature type="transmembrane region" description="Helical" evidence="8">
    <location>
        <begin position="345"/>
        <end position="363"/>
    </location>
</feature>
<dbReference type="Proteomes" id="UP000198402">
    <property type="component" value="Unassembled WGS sequence"/>
</dbReference>
<feature type="transmembrane region" description="Helical" evidence="8">
    <location>
        <begin position="288"/>
        <end position="309"/>
    </location>
</feature>
<evidence type="ECO:0000256" key="1">
    <source>
        <dbReference type="ARBA" id="ARBA00004651"/>
    </source>
</evidence>
<evidence type="ECO:0000256" key="4">
    <source>
        <dbReference type="ARBA" id="ARBA00022475"/>
    </source>
</evidence>
<keyword evidence="4" id="KW-1003">Cell membrane</keyword>
<keyword evidence="7 8" id="KW-0472">Membrane</keyword>
<dbReference type="InterPro" id="IPR002549">
    <property type="entry name" value="AI-2E-like"/>
</dbReference>
<sequence length="377" mass="40703">MVTISKKTLIKLGVVFAIFLACIVYPGPIFGAIGNLVSVLNPLILGAVMAYAVNLLSRQLEKGLWPHASQKWAQGFRRPLAILAALVIIVLVIAGVMRLVIPQFVDAINSFFKTAPGTINDLTRWLNQFDQDHTISQRVTAATASFNWKSIESKVMKYLTVGASGIFSSTVSIFSNIFSGVINFVLSFVFAIYLLSGKEKIGGWLNRLMDDFLPTKFVAKTRYVLHVTDKMFSSFIAGQVLEGFILGTLCTLGMMVFRFPDALSIGALVGVSALIPMIGAWIGGVVGFVLIAVVSPIQAILFVVFIIVLQQVEGNLIYPRVVGGTIGLPGLLVLAAITIGSGLAGIVGMMLAVPITATLYRLMRNATFKKEGLQIKE</sequence>
<keyword evidence="3" id="KW-0813">Transport</keyword>
<evidence type="ECO:0000256" key="3">
    <source>
        <dbReference type="ARBA" id="ARBA00022448"/>
    </source>
</evidence>
<keyword evidence="10" id="KW-1185">Reference proteome</keyword>
<feature type="transmembrane region" description="Helical" evidence="8">
    <location>
        <begin position="12"/>
        <end position="33"/>
    </location>
</feature>
<keyword evidence="5 8" id="KW-0812">Transmembrane</keyword>
<feature type="transmembrane region" description="Helical" evidence="8">
    <location>
        <begin position="173"/>
        <end position="195"/>
    </location>
</feature>
<comment type="caution">
    <text evidence="9">The sequence shown here is derived from an EMBL/GenBank/DDBJ whole genome shotgun (WGS) entry which is preliminary data.</text>
</comment>
<comment type="similarity">
    <text evidence="2">Belongs to the autoinducer-2 exporter (AI-2E) (TC 2.A.86) family.</text>
</comment>
<comment type="subcellular location">
    <subcellularLocation>
        <location evidence="1">Cell membrane</location>
        <topology evidence="1">Multi-pass membrane protein</topology>
    </subcellularLocation>
</comment>
<evidence type="ECO:0000313" key="10">
    <source>
        <dbReference type="Proteomes" id="UP000198402"/>
    </source>
</evidence>
<proteinExistence type="inferred from homology"/>
<dbReference type="PROSITE" id="PS51257">
    <property type="entry name" value="PROKAR_LIPOPROTEIN"/>
    <property type="match status" value="1"/>
</dbReference>